<dbReference type="PANTHER" id="PTHR15032">
    <property type="entry name" value="N-ACYL-PHOSPHATIDYLETHANOLAMINE-HYDROLYZING PHOSPHOLIPASE D"/>
    <property type="match status" value="1"/>
</dbReference>
<evidence type="ECO:0000313" key="4">
    <source>
        <dbReference type="Proteomes" id="UP001500449"/>
    </source>
</evidence>
<dbReference type="InterPro" id="IPR036866">
    <property type="entry name" value="RibonucZ/Hydroxyglut_hydro"/>
</dbReference>
<name>A0ABN2MRA2_9PSEU</name>
<organism evidence="3 4">
    <name type="scientific">Pseudonocardia ailaonensis</name>
    <dbReference type="NCBI Taxonomy" id="367279"/>
    <lineage>
        <taxon>Bacteria</taxon>
        <taxon>Bacillati</taxon>
        <taxon>Actinomycetota</taxon>
        <taxon>Actinomycetes</taxon>
        <taxon>Pseudonocardiales</taxon>
        <taxon>Pseudonocardiaceae</taxon>
        <taxon>Pseudonocardia</taxon>
    </lineage>
</organism>
<proteinExistence type="predicted"/>
<evidence type="ECO:0000313" key="3">
    <source>
        <dbReference type="EMBL" id="GAA1834671.1"/>
    </source>
</evidence>
<dbReference type="PANTHER" id="PTHR15032:SF4">
    <property type="entry name" value="N-ACYL-PHOSPHATIDYLETHANOLAMINE-HYDROLYZING PHOSPHOLIPASE D"/>
    <property type="match status" value="1"/>
</dbReference>
<evidence type="ECO:0000256" key="1">
    <source>
        <dbReference type="SAM" id="MobiDB-lite"/>
    </source>
</evidence>
<dbReference type="Gene3D" id="3.60.15.10">
    <property type="entry name" value="Ribonuclease Z/Hydroxyacylglutathione hydrolase-like"/>
    <property type="match status" value="1"/>
</dbReference>
<dbReference type="SUPFAM" id="SSF56281">
    <property type="entry name" value="Metallo-hydrolase/oxidoreductase"/>
    <property type="match status" value="1"/>
</dbReference>
<keyword evidence="4" id="KW-1185">Reference proteome</keyword>
<dbReference type="EMBL" id="BAAAQK010000003">
    <property type="protein sequence ID" value="GAA1834671.1"/>
    <property type="molecule type" value="Genomic_DNA"/>
</dbReference>
<gene>
    <name evidence="3" type="ORF">GCM10009836_11230</name>
</gene>
<feature type="domain" description="Metallo-beta-lactamase" evidence="2">
    <location>
        <begin position="130"/>
        <end position="329"/>
    </location>
</feature>
<dbReference type="Pfam" id="PF12706">
    <property type="entry name" value="Lactamase_B_2"/>
    <property type="match status" value="1"/>
</dbReference>
<accession>A0ABN2MRA2</accession>
<sequence>MGRLAPLPVRSGFLAAAILALVGGAGAVTAAAWGIPRAMGAPAERLRRAADASPHARDGVFHNTEPGSALPGSTVSSVRALLWAAAFERGAGKPRGTVPLAGGPGRDTPAGELAVTWFGHSSVLLEIDGHRLLADPVWSERVSPSRRVGPRRLHPVPVALDDLPPVEAILISHDHYDHLDLPTVRGLLADPRHGEAPFVVPLGIGEHLRGWGVPASRIVELDWDGSVRLGELTLTCAEARHFSGRGLRRDGTLWSSWAVAGPRHRAYFGGDTGYTAAFARTGAELGPFDLTVLPIGAYAPLWPDIHMNPEEAVTAHTDLRGGVLLPVHWATFDLAFHAWSEPVTRLRAAAEKAGIPLALPVPGRRIDLTGERPTLDWWSSVA</sequence>
<feature type="region of interest" description="Disordered" evidence="1">
    <location>
        <begin position="46"/>
        <end position="73"/>
    </location>
</feature>
<dbReference type="Proteomes" id="UP001500449">
    <property type="component" value="Unassembled WGS sequence"/>
</dbReference>
<dbReference type="InterPro" id="IPR001279">
    <property type="entry name" value="Metallo-B-lactamas"/>
</dbReference>
<evidence type="ECO:0000259" key="2">
    <source>
        <dbReference type="Pfam" id="PF12706"/>
    </source>
</evidence>
<feature type="compositionally biased region" description="Basic and acidic residues" evidence="1">
    <location>
        <begin position="46"/>
        <end position="60"/>
    </location>
</feature>
<protein>
    <submittedName>
        <fullName evidence="3">MBL fold metallo-hydrolase</fullName>
    </submittedName>
</protein>
<reference evidence="3 4" key="1">
    <citation type="journal article" date="2019" name="Int. J. Syst. Evol. Microbiol.">
        <title>The Global Catalogue of Microorganisms (GCM) 10K type strain sequencing project: providing services to taxonomists for standard genome sequencing and annotation.</title>
        <authorList>
            <consortium name="The Broad Institute Genomics Platform"/>
            <consortium name="The Broad Institute Genome Sequencing Center for Infectious Disease"/>
            <person name="Wu L."/>
            <person name="Ma J."/>
        </authorList>
    </citation>
    <scope>NUCLEOTIDE SEQUENCE [LARGE SCALE GENOMIC DNA]</scope>
    <source>
        <strain evidence="3 4">JCM 16009</strain>
    </source>
</reference>
<dbReference type="RefSeq" id="WP_344413033.1">
    <property type="nucleotide sequence ID" value="NZ_BAAAQK010000003.1"/>
</dbReference>
<comment type="caution">
    <text evidence="3">The sequence shown here is derived from an EMBL/GenBank/DDBJ whole genome shotgun (WGS) entry which is preliminary data.</text>
</comment>